<dbReference type="InterPro" id="IPR016117">
    <property type="entry name" value="ArgJ-like_dom_sf"/>
</dbReference>
<dbReference type="OrthoDB" id="9808347at2"/>
<name>A0A1C4Y844_MICVI</name>
<dbReference type="CDD" id="cd02252">
    <property type="entry name" value="nylC_like"/>
    <property type="match status" value="1"/>
</dbReference>
<dbReference type="PANTHER" id="PTHR36512:SF3">
    <property type="entry name" value="BLR5678 PROTEIN"/>
    <property type="match status" value="1"/>
</dbReference>
<keyword evidence="2" id="KW-0378">Hydrolase</keyword>
<dbReference type="PANTHER" id="PTHR36512">
    <property type="entry name" value="D-AMINOPEPTIDASE"/>
    <property type="match status" value="1"/>
</dbReference>
<organism evidence="2 3">
    <name type="scientific">Micromonospora viridifaciens</name>
    <dbReference type="NCBI Taxonomy" id="1881"/>
    <lineage>
        <taxon>Bacteria</taxon>
        <taxon>Bacillati</taxon>
        <taxon>Actinomycetota</taxon>
        <taxon>Actinomycetes</taxon>
        <taxon>Micromonosporales</taxon>
        <taxon>Micromonosporaceae</taxon>
        <taxon>Micromonospora</taxon>
    </lineage>
</organism>
<comment type="similarity">
    <text evidence="1">Belongs to the peptidase S58 family.</text>
</comment>
<dbReference type="GO" id="GO:0004177">
    <property type="term" value="F:aminopeptidase activity"/>
    <property type="evidence" value="ECO:0007669"/>
    <property type="project" value="TreeGrafter"/>
</dbReference>
<dbReference type="Pfam" id="PF03576">
    <property type="entry name" value="Peptidase_S58"/>
    <property type="match status" value="1"/>
</dbReference>
<sequence length="353" mass="34958">MTSPVRPGPSNTLTDVAGLRVGHHQRIGDGWLTGTTVVVAPPGGAVAGVDVRGGGPGTHETDVLDPRNLVERVHAIVLGGGSAYGLAAVAGVMDRLADAGIGFPVGTEPGQVVPIVPAAVLFDLGRGGDFRATPGPAFGAAAYDAATDDPVALGTIGAGTGAVAGGIKGGIGSASAVVAGVTVGALAVVNAVGSTVDPTTGELYGTRFGLAGEFDGLRPPDQRERTAALEAAQAPAAAAGRGVAESFHTTIGVLATDATLTKAQCQKLAGIGHDGMARAIRPVHSMFDGDTVFALASCAGPSLDPPAFNAVLAAAADAFTRAVAHGILAADSVGRHHAYADLCPSAVQQWRRR</sequence>
<keyword evidence="3" id="KW-1185">Reference proteome</keyword>
<dbReference type="Proteomes" id="UP000198242">
    <property type="component" value="Chromosome I"/>
</dbReference>
<evidence type="ECO:0000313" key="3">
    <source>
        <dbReference type="Proteomes" id="UP000198242"/>
    </source>
</evidence>
<proteinExistence type="inferred from homology"/>
<dbReference type="InterPro" id="IPR005321">
    <property type="entry name" value="Peptidase_S58_DmpA"/>
</dbReference>
<evidence type="ECO:0000313" key="2">
    <source>
        <dbReference type="EMBL" id="SCF16884.1"/>
    </source>
</evidence>
<reference evidence="3" key="1">
    <citation type="submission" date="2016-06" db="EMBL/GenBank/DDBJ databases">
        <authorList>
            <person name="Varghese N."/>
            <person name="Submissions Spin"/>
        </authorList>
    </citation>
    <scope>NUCLEOTIDE SEQUENCE [LARGE SCALE GENOMIC DNA]</scope>
    <source>
        <strain evidence="3">DSM 43909</strain>
    </source>
</reference>
<evidence type="ECO:0000256" key="1">
    <source>
        <dbReference type="ARBA" id="ARBA00007068"/>
    </source>
</evidence>
<dbReference type="Gene3D" id="3.60.70.12">
    <property type="entry name" value="L-amino peptidase D-ALA esterase/amidase"/>
    <property type="match status" value="1"/>
</dbReference>
<dbReference type="AlphaFoldDB" id="A0A1C4Y844"/>
<dbReference type="RefSeq" id="WP_089007561.1">
    <property type="nucleotide sequence ID" value="NZ_LT607411.1"/>
</dbReference>
<protein>
    <submittedName>
        <fullName evidence="2">Putative pantetheine hydrolase</fullName>
    </submittedName>
</protein>
<accession>A0A1C4Y844</accession>
<dbReference type="EMBL" id="LT607411">
    <property type="protein sequence ID" value="SCF16884.1"/>
    <property type="molecule type" value="Genomic_DNA"/>
</dbReference>
<dbReference type="SUPFAM" id="SSF56266">
    <property type="entry name" value="DmpA/ArgJ-like"/>
    <property type="match status" value="1"/>
</dbReference>
<gene>
    <name evidence="2" type="ORF">GA0074695_3945</name>
</gene>